<feature type="compositionally biased region" description="Polar residues" evidence="1">
    <location>
        <begin position="12"/>
        <end position="21"/>
    </location>
</feature>
<evidence type="ECO:0000313" key="2">
    <source>
        <dbReference type="EMBL" id="CAH3934711.1"/>
    </source>
</evidence>
<gene>
    <name evidence="2" type="ORF">PIBRA_LOCUS1256</name>
</gene>
<feature type="region of interest" description="Disordered" evidence="1">
    <location>
        <begin position="1"/>
        <end position="37"/>
    </location>
</feature>
<reference evidence="2" key="1">
    <citation type="submission" date="2022-05" db="EMBL/GenBank/DDBJ databases">
        <authorList>
            <person name="Okamura Y."/>
        </authorList>
    </citation>
    <scope>NUCLEOTIDE SEQUENCE</scope>
</reference>
<evidence type="ECO:0000313" key="3">
    <source>
        <dbReference type="Proteomes" id="UP001152562"/>
    </source>
</evidence>
<comment type="caution">
    <text evidence="2">The sequence shown here is derived from an EMBL/GenBank/DDBJ whole genome shotgun (WGS) entry which is preliminary data.</text>
</comment>
<keyword evidence="3" id="KW-1185">Reference proteome</keyword>
<name>A0A9P0SSL7_PIEBR</name>
<organism evidence="2 3">
    <name type="scientific">Pieris brassicae</name>
    <name type="common">White butterfly</name>
    <name type="synonym">Large white butterfly</name>
    <dbReference type="NCBI Taxonomy" id="7116"/>
    <lineage>
        <taxon>Eukaryota</taxon>
        <taxon>Metazoa</taxon>
        <taxon>Ecdysozoa</taxon>
        <taxon>Arthropoda</taxon>
        <taxon>Hexapoda</taxon>
        <taxon>Insecta</taxon>
        <taxon>Pterygota</taxon>
        <taxon>Neoptera</taxon>
        <taxon>Endopterygota</taxon>
        <taxon>Lepidoptera</taxon>
        <taxon>Glossata</taxon>
        <taxon>Ditrysia</taxon>
        <taxon>Papilionoidea</taxon>
        <taxon>Pieridae</taxon>
        <taxon>Pierinae</taxon>
        <taxon>Pieris</taxon>
    </lineage>
</organism>
<dbReference type="EMBL" id="CALOZG010000001">
    <property type="protein sequence ID" value="CAH3934711.1"/>
    <property type="molecule type" value="Genomic_DNA"/>
</dbReference>
<accession>A0A9P0SSL7</accession>
<proteinExistence type="predicted"/>
<dbReference type="AlphaFoldDB" id="A0A9P0SSL7"/>
<sequence length="137" mass="15224">MLKKYSGHMKNASKNCSANSFDEQKRNQRVSGGSGALRKCNDFNNGGKIWRSSVLSSRRVQLRNRFMMSSDGIHPDGCRTVISNPSLLELQLRLFLPLHQLSGTTTTSTLSLQHLVTPQLEQCPAVRGVRDGNNKLP</sequence>
<evidence type="ECO:0000256" key="1">
    <source>
        <dbReference type="SAM" id="MobiDB-lite"/>
    </source>
</evidence>
<protein>
    <submittedName>
        <fullName evidence="2">Uncharacterized protein</fullName>
    </submittedName>
</protein>
<dbReference type="Proteomes" id="UP001152562">
    <property type="component" value="Unassembled WGS sequence"/>
</dbReference>